<evidence type="ECO:0000313" key="1">
    <source>
        <dbReference type="EMBL" id="BAL59364.1"/>
    </source>
</evidence>
<sequence>MKKSRVQLASLIAVIAFIVGVTAMAPAALASKGQVLLTDINGTPKQYWRVGETAFITVIDPDENRDSDEVEFLKGSLQTQLGDDVPVVQLCAGPCPDYPGMQSGDFVSSLDGLVLQETGVNTGVFRSQTGILITKALIGQPVNTGDLQLQVFDTDTLFVRYQDPTNPNDISIYLGKIYTGTTPGTRARAIISITDAGGNPVSLTDIGRTIFVTVTDADENTSPTTIESVKATLFNARTKQAMELTLVETGPDTGVFRNVDGIVLVDFKNKGRTLGASEFEALDKDTILAFYQAPVGVVPVVPPPVGTRTDVGENALIRCERVVPVRLAPGAEAEIKTTCTAKQALKALIVSETVDPAFTVVSGDVRGAGLNLAAGGKVELTYRIRAGAAPGTFTISGTATPATEAGPQPAVTISSNIEVAAASSSSAFAELKVTTVDSSLVTVTRDVPDGVAANKEFTVKVKVTAKQALRALLINDNVDGCTLVGGTVSRAGTITPLNPGQSFEHQYKLTCPEGTVTITGTVTPVTSAGSQAPVTVSSTFTVGAVPVAMLGMGDANDPHDFAVAQVKVAHRNPARISFISPTGQPVTELRIGDDVFVQVEDPDQNADSDRVERVLVMIFDVNGGQELEVLTETGVNTGVFRNTGPLKIVPKAVASCPNPDDLTVFGQGPEVVFTPTVDGQNDGQLAVARDDVIYATYFDDDVATIESADEIKRALDAFDVIAITATIKSSAFDQFDKKIRFVNDAGQPISEYKVGMDVFIQLEDPISNFRSDLVEQLPVIALDRNTGDRECVTLQETGPNTGIFMNQQGLPLRRGLPSDIKLGDGILQMQDRDNIEAHFQAADNPQDYAATSIGIIPLFEPGPGIQKPTVKFDPASIEIGKSFYVEVTDPNRSGTLTDAVTVTQLRGGQVIK</sequence>
<reference evidence="1" key="1">
    <citation type="journal article" date="2005" name="Environ. Microbiol.">
        <title>Genetic and functional properties of uncultivated thermophilic crenarchaeotes from a subsurface gold mine as revealed by analysis of genome fragments.</title>
        <authorList>
            <person name="Nunoura T."/>
            <person name="Hirayama H."/>
            <person name="Takami H."/>
            <person name="Oida H."/>
            <person name="Nishi S."/>
            <person name="Shimamura S."/>
            <person name="Suzuki Y."/>
            <person name="Inagaki F."/>
            <person name="Takai K."/>
            <person name="Nealson K.H."/>
            <person name="Horikoshi K."/>
        </authorList>
    </citation>
    <scope>NUCLEOTIDE SEQUENCE</scope>
</reference>
<dbReference type="EMBL" id="AP011802">
    <property type="protein sequence ID" value="BAL59364.1"/>
    <property type="molecule type" value="Genomic_DNA"/>
</dbReference>
<feature type="non-terminal residue" evidence="1">
    <location>
        <position position="912"/>
    </location>
</feature>
<protein>
    <submittedName>
        <fullName evidence="1">Uncharacterized protein</fullName>
    </submittedName>
</protein>
<accession>H5ST78</accession>
<reference evidence="1" key="2">
    <citation type="journal article" date="2012" name="PLoS ONE">
        <title>A Deeply Branching Thermophilic Bacterium with an Ancient Acetyl-CoA Pathway Dominates a Subsurface Ecosystem.</title>
        <authorList>
            <person name="Takami H."/>
            <person name="Noguchi H."/>
            <person name="Takaki Y."/>
            <person name="Uchiyama I."/>
            <person name="Toyoda A."/>
            <person name="Nishi S."/>
            <person name="Chee G.-J."/>
            <person name="Arai W."/>
            <person name="Nunoura T."/>
            <person name="Itoh T."/>
            <person name="Hattori M."/>
            <person name="Takai K."/>
        </authorList>
    </citation>
    <scope>NUCLEOTIDE SEQUENCE</scope>
</reference>
<organism evidence="1">
    <name type="scientific">Acetithermum autotrophicum</name>
    <dbReference type="NCBI Taxonomy" id="1446466"/>
    <lineage>
        <taxon>Bacteria</taxon>
        <taxon>Candidatus Bipolaricaulota</taxon>
        <taxon>Candidatus Acetithermum</taxon>
    </lineage>
</organism>
<gene>
    <name evidence="1" type="ORF">HGMM_OP3C519</name>
</gene>
<proteinExistence type="predicted"/>
<dbReference type="AlphaFoldDB" id="H5ST78"/>
<name>H5ST78_ACEAU</name>